<protein>
    <submittedName>
        <fullName evidence="1">Uncharacterized protein</fullName>
    </submittedName>
</protein>
<evidence type="ECO:0000313" key="2">
    <source>
        <dbReference type="Proteomes" id="UP000248148"/>
    </source>
</evidence>
<sequence>MSISSLIWEKTMVVIQNVCSRCSRNRNFNGRWRIASGYDVHEYVCPDCDGRMNVVVRSNPNGSAISTDGRRLRGIQALSDGGDKG</sequence>
<keyword evidence="2" id="KW-1185">Reference proteome</keyword>
<dbReference type="EMBL" id="QJTI01000013">
    <property type="protein sequence ID" value="PYF02246.1"/>
    <property type="molecule type" value="Genomic_DNA"/>
</dbReference>
<name>A0A318TCA7_9BRAD</name>
<accession>A0A318TCA7</accession>
<gene>
    <name evidence="1" type="ORF">BJ122_11330</name>
</gene>
<reference evidence="1 2" key="1">
    <citation type="submission" date="2018-06" db="EMBL/GenBank/DDBJ databases">
        <title>Genomic Encyclopedia of Archaeal and Bacterial Type Strains, Phase II (KMG-II): from individual species to whole genera.</title>
        <authorList>
            <person name="Goeker M."/>
        </authorList>
    </citation>
    <scope>NUCLEOTIDE SEQUENCE [LARGE SCALE GENOMIC DNA]</scope>
    <source>
        <strain evidence="1 2">JCM 11668</strain>
    </source>
</reference>
<dbReference type="AlphaFoldDB" id="A0A318TCA7"/>
<dbReference type="Proteomes" id="UP000248148">
    <property type="component" value="Unassembled WGS sequence"/>
</dbReference>
<proteinExistence type="predicted"/>
<comment type="caution">
    <text evidence="1">The sequence shown here is derived from an EMBL/GenBank/DDBJ whole genome shotgun (WGS) entry which is preliminary data.</text>
</comment>
<evidence type="ECO:0000313" key="1">
    <source>
        <dbReference type="EMBL" id="PYF02246.1"/>
    </source>
</evidence>
<organism evidence="1 2">
    <name type="scientific">Rhodopseudomonas faecalis</name>
    <dbReference type="NCBI Taxonomy" id="99655"/>
    <lineage>
        <taxon>Bacteria</taxon>
        <taxon>Pseudomonadati</taxon>
        <taxon>Pseudomonadota</taxon>
        <taxon>Alphaproteobacteria</taxon>
        <taxon>Hyphomicrobiales</taxon>
        <taxon>Nitrobacteraceae</taxon>
        <taxon>Rhodopseudomonas</taxon>
    </lineage>
</organism>